<sequence>MKFKLKGSVIQKQAARQVDHFRRYFMALVLKFLLVDLVLTLLLIIGILIHRMHIVPERRRTKIARGMAKAQQQRNMRERAMKRLAKILHPGEQSSSEVAEEVVIAAARQGPATLGSKIGTVVNANERNDALKNVDGALPATPVEGEKAVAAADGKQA</sequence>
<name>A0A183VEZ7_TOXCA</name>
<keyword evidence="1" id="KW-1133">Transmembrane helix</keyword>
<gene>
    <name evidence="2" type="ORF">TCNE_LOCUS19317</name>
</gene>
<protein>
    <submittedName>
        <fullName evidence="4">Transmembrane protein</fullName>
    </submittedName>
</protein>
<evidence type="ECO:0000313" key="4">
    <source>
        <dbReference type="WBParaSite" id="TCNE_0001932101-mRNA-1"/>
    </source>
</evidence>
<evidence type="ECO:0000256" key="1">
    <source>
        <dbReference type="SAM" id="Phobius"/>
    </source>
</evidence>
<dbReference type="AlphaFoldDB" id="A0A183VEZ7"/>
<keyword evidence="1" id="KW-0812">Transmembrane</keyword>
<dbReference type="Proteomes" id="UP000050794">
    <property type="component" value="Unassembled WGS sequence"/>
</dbReference>
<reference evidence="4" key="1">
    <citation type="submission" date="2016-06" db="UniProtKB">
        <authorList>
            <consortium name="WormBaseParasite"/>
        </authorList>
    </citation>
    <scope>IDENTIFICATION</scope>
</reference>
<accession>A0A183VEZ7</accession>
<proteinExistence type="predicted"/>
<evidence type="ECO:0000313" key="3">
    <source>
        <dbReference type="Proteomes" id="UP000050794"/>
    </source>
</evidence>
<keyword evidence="1" id="KW-0472">Membrane</keyword>
<reference evidence="2 3" key="2">
    <citation type="submission" date="2018-11" db="EMBL/GenBank/DDBJ databases">
        <authorList>
            <consortium name="Pathogen Informatics"/>
        </authorList>
    </citation>
    <scope>NUCLEOTIDE SEQUENCE [LARGE SCALE GENOMIC DNA]</scope>
</reference>
<organism evidence="3 4">
    <name type="scientific">Toxocara canis</name>
    <name type="common">Canine roundworm</name>
    <dbReference type="NCBI Taxonomy" id="6265"/>
    <lineage>
        <taxon>Eukaryota</taxon>
        <taxon>Metazoa</taxon>
        <taxon>Ecdysozoa</taxon>
        <taxon>Nematoda</taxon>
        <taxon>Chromadorea</taxon>
        <taxon>Rhabditida</taxon>
        <taxon>Spirurina</taxon>
        <taxon>Ascaridomorpha</taxon>
        <taxon>Ascaridoidea</taxon>
        <taxon>Toxocaridae</taxon>
        <taxon>Toxocara</taxon>
    </lineage>
</organism>
<dbReference type="WBParaSite" id="TCNE_0001932101-mRNA-1">
    <property type="protein sequence ID" value="TCNE_0001932101-mRNA-1"/>
    <property type="gene ID" value="TCNE_0001932101"/>
</dbReference>
<evidence type="ECO:0000313" key="2">
    <source>
        <dbReference type="EMBL" id="VDM50638.1"/>
    </source>
</evidence>
<feature type="transmembrane region" description="Helical" evidence="1">
    <location>
        <begin position="24"/>
        <end position="49"/>
    </location>
</feature>
<keyword evidence="3" id="KW-1185">Reference proteome</keyword>
<dbReference type="EMBL" id="UYWY01026715">
    <property type="protein sequence ID" value="VDM50638.1"/>
    <property type="molecule type" value="Genomic_DNA"/>
</dbReference>